<name>A0AAE3ZVU0_9ACTN</name>
<keyword evidence="1" id="KW-0175">Coiled coil</keyword>
<gene>
    <name evidence="2" type="ORF">J2S44_005308</name>
</gene>
<sequence length="50" mass="5657">MDLTIEDFQQVLFELYMAQRENNQLRAEVAKLREALAAAQSHSHGPADAE</sequence>
<evidence type="ECO:0000313" key="3">
    <source>
        <dbReference type="Proteomes" id="UP001183629"/>
    </source>
</evidence>
<dbReference type="EMBL" id="JAVDYC010000001">
    <property type="protein sequence ID" value="MDR7325058.1"/>
    <property type="molecule type" value="Genomic_DNA"/>
</dbReference>
<dbReference type="AlphaFoldDB" id="A0AAE3ZVU0"/>
<reference evidence="2 3" key="1">
    <citation type="submission" date="2023-07" db="EMBL/GenBank/DDBJ databases">
        <title>Sequencing the genomes of 1000 actinobacteria strains.</title>
        <authorList>
            <person name="Klenk H.-P."/>
        </authorList>
    </citation>
    <scope>NUCLEOTIDE SEQUENCE [LARGE SCALE GENOMIC DNA]</scope>
    <source>
        <strain evidence="2 3">DSM 44711</strain>
    </source>
</reference>
<keyword evidence="3" id="KW-1185">Reference proteome</keyword>
<organism evidence="2 3">
    <name type="scientific">Catenuloplanes niger</name>
    <dbReference type="NCBI Taxonomy" id="587534"/>
    <lineage>
        <taxon>Bacteria</taxon>
        <taxon>Bacillati</taxon>
        <taxon>Actinomycetota</taxon>
        <taxon>Actinomycetes</taxon>
        <taxon>Micromonosporales</taxon>
        <taxon>Micromonosporaceae</taxon>
        <taxon>Catenuloplanes</taxon>
    </lineage>
</organism>
<proteinExistence type="predicted"/>
<evidence type="ECO:0000256" key="1">
    <source>
        <dbReference type="SAM" id="Coils"/>
    </source>
</evidence>
<feature type="coiled-coil region" evidence="1">
    <location>
        <begin position="15"/>
        <end position="42"/>
    </location>
</feature>
<evidence type="ECO:0000313" key="2">
    <source>
        <dbReference type="EMBL" id="MDR7325058.1"/>
    </source>
</evidence>
<accession>A0AAE3ZVU0</accession>
<dbReference type="Proteomes" id="UP001183629">
    <property type="component" value="Unassembled WGS sequence"/>
</dbReference>
<comment type="caution">
    <text evidence="2">The sequence shown here is derived from an EMBL/GenBank/DDBJ whole genome shotgun (WGS) entry which is preliminary data.</text>
</comment>
<dbReference type="RefSeq" id="WP_310419390.1">
    <property type="nucleotide sequence ID" value="NZ_JAVDYC010000001.1"/>
</dbReference>
<protein>
    <submittedName>
        <fullName evidence="2">Regulator of replication initiation timing</fullName>
    </submittedName>
</protein>